<keyword evidence="4" id="KW-1185">Reference proteome</keyword>
<keyword evidence="2" id="KW-0732">Signal</keyword>
<dbReference type="RefSeq" id="WP_042154824.1">
    <property type="nucleotide sequence ID" value="NZ_CM002803.1"/>
</dbReference>
<dbReference type="Proteomes" id="UP000027395">
    <property type="component" value="Chromosome"/>
</dbReference>
<evidence type="ECO:0000256" key="1">
    <source>
        <dbReference type="SAM" id="MobiDB-lite"/>
    </source>
</evidence>
<accession>A0A073CUG8</accession>
<dbReference type="Gene3D" id="2.60.40.3110">
    <property type="match status" value="1"/>
</dbReference>
<dbReference type="GO" id="GO:0015473">
    <property type="term" value="F:fimbrial usher porin activity"/>
    <property type="evidence" value="ECO:0007669"/>
    <property type="project" value="InterPro"/>
</dbReference>
<sequence>MKLKLKLNNFKLLLFFSLTLILCNSSRTLGQDSPSPSPTLAPETQNPDPTFEDIFGKPRNQAQKVIVPFFIDGRQRGQVLLNLGNIPAIQIQAAPLLAETEKVIRPDTQTKLTNAVDAEGNLNLEILRQNGLEATFDRSKLELQIQVPPTQRRTNVATLNERRLPRGTENAIRPSTLSGYVNFRADQDYIWQGSEQSQIGRQPLRFGLDGALNYKNWVFEGRSDFTEGRTPAFIRGDLRLVRDAPDQALRYVIGDLSIPVTGYQNSQSQIGISVARNFSLQPHLVTRPISQYEFFLESDSRVDVLVNGRLERTLQLPAGRQDIRDLPLSAGINDVELVITDNVGRVQRLNFYHPVGADLLAPGVQQFAYSLGFPTTDSSGDRNYDFTEPIVTLSHRLGVTNRLTAGSYLQANFDQQIIGLEGSWATRYGNLGWDMALSHEPELGIDYAARLRYEYSKLGVNNPSQRSFRLTVETRGENFSRVGEDNPNNDFFYDITANYSQQLFWKIRGNLSTRYKFGRDTPNTYSLSLGLSKSFRNGLNMRLNLSQNRDQNGFEQQRAFINLSWSIPKIRQSIQVSSDVNNNGQYKNSLNWSYNPLRTIGRPKMSLGLTQNDRSYNLTGRLSYTGYYFNWDLSNDAVFTVDGDGGISNTSKLSLATALVFADGHFGWSRPINDSFALVIPKDSVRDQEIVINPSINGSIARLDRFGFAVVPNLSPYNLSTLIIDAPNLPVGMDLGNRAITILPTYRSGTLVEVGTDATVFLRGILLNANGEPVSLQSGQIVSISDSNFPVVTLFTNRSGRFATAGLKPGRYQIKLFTNPPAEMEFEIPANATGIYDTGTLQFP</sequence>
<evidence type="ECO:0000313" key="4">
    <source>
        <dbReference type="Proteomes" id="UP000027395"/>
    </source>
</evidence>
<gene>
    <name evidence="3" type="primary">papC</name>
    <name evidence="3" type="ORF">A19Y_2780</name>
</gene>
<dbReference type="InterPro" id="IPR042186">
    <property type="entry name" value="FimD_plug_dom"/>
</dbReference>
<organism evidence="3 4">
    <name type="scientific">Planktothrix agardhii (strain NIVA-CYA 126/8)</name>
    <dbReference type="NCBI Taxonomy" id="388467"/>
    <lineage>
        <taxon>Bacteria</taxon>
        <taxon>Bacillati</taxon>
        <taxon>Cyanobacteriota</taxon>
        <taxon>Cyanophyceae</taxon>
        <taxon>Oscillatoriophycideae</taxon>
        <taxon>Oscillatoriales</taxon>
        <taxon>Microcoleaceae</taxon>
        <taxon>Planktothrix</taxon>
    </lineage>
</organism>
<dbReference type="InterPro" id="IPR000015">
    <property type="entry name" value="Fimb_usher"/>
</dbReference>
<feature type="chain" id="PRO_5001687664" evidence="2">
    <location>
        <begin position="31"/>
        <end position="844"/>
    </location>
</feature>
<dbReference type="GO" id="GO:0016020">
    <property type="term" value="C:membrane"/>
    <property type="evidence" value="ECO:0007669"/>
    <property type="project" value="InterPro"/>
</dbReference>
<dbReference type="PANTHER" id="PTHR30451:SF5">
    <property type="entry name" value="SLR0019 PROTEIN"/>
    <property type="match status" value="1"/>
</dbReference>
<protein>
    <submittedName>
        <fullName evidence="3">PapC</fullName>
    </submittedName>
</protein>
<feature type="signal peptide" evidence="2">
    <location>
        <begin position="1"/>
        <end position="30"/>
    </location>
</feature>
<dbReference type="HOGENOM" id="CLU_018476_0_0_3"/>
<dbReference type="PANTHER" id="PTHR30451">
    <property type="entry name" value="OUTER MEMBRANE USHER PROTEIN"/>
    <property type="match status" value="1"/>
</dbReference>
<name>A0A073CUG8_PLAA1</name>
<dbReference type="AlphaFoldDB" id="A0A073CUG8"/>
<dbReference type="STRING" id="388467.A19Y_2780"/>
<dbReference type="GO" id="GO:0009297">
    <property type="term" value="P:pilus assembly"/>
    <property type="evidence" value="ECO:0007669"/>
    <property type="project" value="InterPro"/>
</dbReference>
<feature type="region of interest" description="Disordered" evidence="1">
    <location>
        <begin position="29"/>
        <end position="50"/>
    </location>
</feature>
<dbReference type="PATRIC" id="fig|388467.6.peg.2726"/>
<proteinExistence type="predicted"/>
<reference evidence="3 4" key="1">
    <citation type="journal article" date="2014" name="Appl. Environ. Microbiol.">
        <title>Elucidation of insertion elements encoded on plasmids and in vitro construction of shuttle vectors from the toxic cyanobacterium Planktothrix.</title>
        <authorList>
            <person name="Christiansen G."/>
            <person name="Goesmann A."/>
            <person name="Kurmayer R."/>
        </authorList>
    </citation>
    <scope>NUCLEOTIDE SEQUENCE [LARGE SCALE GENOMIC DNA]</scope>
    <source>
        <strain evidence="3 4">NIVA-CYA 126/8</strain>
    </source>
</reference>
<dbReference type="Pfam" id="PF00577">
    <property type="entry name" value="Usher"/>
    <property type="match status" value="1"/>
</dbReference>
<evidence type="ECO:0000256" key="2">
    <source>
        <dbReference type="SAM" id="SignalP"/>
    </source>
</evidence>
<evidence type="ECO:0000313" key="3">
    <source>
        <dbReference type="EMBL" id="KEI67655.1"/>
    </source>
</evidence>
<dbReference type="eggNOG" id="COG3188">
    <property type="taxonomic scope" value="Bacteria"/>
</dbReference>
<dbReference type="EMBL" id="CM002803">
    <property type="protein sequence ID" value="KEI67655.1"/>
    <property type="molecule type" value="Genomic_DNA"/>
</dbReference>
<dbReference type="Gene3D" id="2.60.40.2610">
    <property type="entry name" value="Outer membrane usher protein FimD, plug domain"/>
    <property type="match status" value="1"/>
</dbReference>